<keyword evidence="2" id="KW-1185">Reference proteome</keyword>
<gene>
    <name evidence="1" type="ORF">FALBO_1595</name>
</gene>
<sequence>MSHRTPGQGLTTPIFHDCSYIWAPKALIRKPGKGKKVLIIWDPDPFLDGTKKRALERLRGLQQDLFKFFRKSANTSWDASEIWYSTETWAAGRNTYVYSSLLTVLYQAEEVRGLLRTSGTTGRKHDWKLDLNQSAGHHIYATEELFFSPRQPEKHEESKAFVYNIDQELREAFRELKAGIPEKLFEERTNLQTVEAGWVDPPRRTEMLRPNLVDHGHGHDAFSWTFATARQRSTRDPGHFPAALSSAQGDY</sequence>
<accession>A0A8H4LNR7</accession>
<dbReference type="AlphaFoldDB" id="A0A8H4LNR7"/>
<proteinExistence type="predicted"/>
<dbReference type="Proteomes" id="UP000554235">
    <property type="component" value="Unassembled WGS sequence"/>
</dbReference>
<reference evidence="1 2" key="1">
    <citation type="submission" date="2020-01" db="EMBL/GenBank/DDBJ databases">
        <title>Identification and distribution of gene clusters putatively required for synthesis of sphingolipid metabolism inhibitors in phylogenetically diverse species of the filamentous fungus Fusarium.</title>
        <authorList>
            <person name="Kim H.-S."/>
            <person name="Busman M."/>
            <person name="Brown D.W."/>
            <person name="Divon H."/>
            <person name="Uhlig S."/>
            <person name="Proctor R.H."/>
        </authorList>
    </citation>
    <scope>NUCLEOTIDE SEQUENCE [LARGE SCALE GENOMIC DNA]</scope>
    <source>
        <strain evidence="1 2">NRRL 20459</strain>
    </source>
</reference>
<dbReference type="EMBL" id="JAADYS010000201">
    <property type="protein sequence ID" value="KAF4471488.1"/>
    <property type="molecule type" value="Genomic_DNA"/>
</dbReference>
<protein>
    <submittedName>
        <fullName evidence="1">Uncharacterized protein</fullName>
    </submittedName>
</protein>
<comment type="caution">
    <text evidence="1">The sequence shown here is derived from an EMBL/GenBank/DDBJ whole genome shotgun (WGS) entry which is preliminary data.</text>
</comment>
<organism evidence="1 2">
    <name type="scientific">Fusarium albosuccineum</name>
    <dbReference type="NCBI Taxonomy" id="1237068"/>
    <lineage>
        <taxon>Eukaryota</taxon>
        <taxon>Fungi</taxon>
        <taxon>Dikarya</taxon>
        <taxon>Ascomycota</taxon>
        <taxon>Pezizomycotina</taxon>
        <taxon>Sordariomycetes</taxon>
        <taxon>Hypocreomycetidae</taxon>
        <taxon>Hypocreales</taxon>
        <taxon>Nectriaceae</taxon>
        <taxon>Fusarium</taxon>
        <taxon>Fusarium decemcellulare species complex</taxon>
    </lineage>
</organism>
<evidence type="ECO:0000313" key="2">
    <source>
        <dbReference type="Proteomes" id="UP000554235"/>
    </source>
</evidence>
<name>A0A8H4LNR7_9HYPO</name>
<evidence type="ECO:0000313" key="1">
    <source>
        <dbReference type="EMBL" id="KAF4471488.1"/>
    </source>
</evidence>